<dbReference type="STRING" id="400668.Mmwyl1_0269"/>
<reference evidence="1" key="1">
    <citation type="submission" date="2007-06" db="EMBL/GenBank/DDBJ databases">
        <title>Complete sequence of Marinomonas sp. MWYL1.</title>
        <authorList>
            <consortium name="US DOE Joint Genome Institute"/>
            <person name="Copeland A."/>
            <person name="Lucas S."/>
            <person name="Lapidus A."/>
            <person name="Barry K."/>
            <person name="Glavina del Rio T."/>
            <person name="Dalin E."/>
            <person name="Tice H."/>
            <person name="Pitluck S."/>
            <person name="Kiss H."/>
            <person name="Brettin T."/>
            <person name="Bruce D."/>
            <person name="Detter J.C."/>
            <person name="Han C."/>
            <person name="Schmutz J."/>
            <person name="Larimer F."/>
            <person name="Land M."/>
            <person name="Hauser L."/>
            <person name="Kyrpides N."/>
            <person name="Kim E."/>
            <person name="Johnston A.W.B."/>
            <person name="Todd J.D."/>
            <person name="Rogers R."/>
            <person name="Wexler M."/>
            <person name="Bond P.L."/>
            <person name="Li Y."/>
            <person name="Richardson P."/>
        </authorList>
    </citation>
    <scope>NUCLEOTIDE SEQUENCE [LARGE SCALE GENOMIC DNA]</scope>
    <source>
        <strain evidence="1">MWYL1</strain>
    </source>
</reference>
<gene>
    <name evidence="1" type="ordered locus">Mmwyl1_0269</name>
</gene>
<evidence type="ECO:0008006" key="2">
    <source>
        <dbReference type="Google" id="ProtNLM"/>
    </source>
</evidence>
<dbReference type="AlphaFoldDB" id="A6VRY2"/>
<proteinExistence type="predicted"/>
<evidence type="ECO:0000313" key="1">
    <source>
        <dbReference type="EMBL" id="ABR69211.1"/>
    </source>
</evidence>
<dbReference type="OrthoDB" id="8687355at2"/>
<sequence length="111" mass="12447">MPVIKIFYSETLDAAVREQNETIQAGLEHMMREVLQADPAKCQVVFSCSTFVTPLPVYVDMQFRANEYRQGAVIETAMDKIVDVVGKALSTGIRIRAFAIDQSTLYARDVD</sequence>
<dbReference type="HOGENOM" id="CLU_2155294_0_0_6"/>
<name>A6VRY2_MARMS</name>
<organism evidence="1">
    <name type="scientific">Marinomonas sp. (strain MWYL1)</name>
    <dbReference type="NCBI Taxonomy" id="400668"/>
    <lineage>
        <taxon>Bacteria</taxon>
        <taxon>Pseudomonadati</taxon>
        <taxon>Pseudomonadota</taxon>
        <taxon>Gammaproteobacteria</taxon>
        <taxon>Oceanospirillales</taxon>
        <taxon>Oceanospirillaceae</taxon>
        <taxon>Marinomonas</taxon>
    </lineage>
</organism>
<protein>
    <recommendedName>
        <fullName evidence="2">DUF1904 domain-containing protein</fullName>
    </recommendedName>
</protein>
<dbReference type="EMBL" id="CP000749">
    <property type="protein sequence ID" value="ABR69211.1"/>
    <property type="molecule type" value="Genomic_DNA"/>
</dbReference>
<dbReference type="KEGG" id="mmw:Mmwyl1_0269"/>
<accession>A6VRY2</accession>